<dbReference type="SUPFAM" id="SSF56059">
    <property type="entry name" value="Glutathione synthetase ATP-binding domain-like"/>
    <property type="match status" value="1"/>
</dbReference>
<dbReference type="HOGENOM" id="CLU_034084_2_1_10"/>
<dbReference type="InterPro" id="IPR011761">
    <property type="entry name" value="ATP-grasp"/>
</dbReference>
<sequence>MANVLLLDAHTIQALPVMKALKKSGHKVFIECETKKSYGYYSRYSDVKFIKPLVDYNSNVYLQHIIKLVEKYDIDILLPLFDDSAQFASKYKEILKCILLLSVPTYDVFLKGYRKNNLMCFCKENGIPHPKTIELTIENIDYAAEYTGLPAIIKPDISFGARGMMFVNNIKEIKILLKNILRIYGTCTLQEFIPPGGRQYMVHHFRTVADEFLSSMVVEKIRYYPETGGSSCCNRTISYVEIETLTKKVLSKLNWEGIAHFDLIEDPRDNVIKIMEINPRLSGSIKSSFKAGVDYANIYVDYCLGNQIENYNIKYNVYVRYLGLDILWFLKSVNRFNSNPSWFKFIGKDICFQEGGLDDPFPFLFGTYSGIKKLFDFDFRKSKSGLR</sequence>
<dbReference type="RefSeq" id="WP_015961136.1">
    <property type="nucleotide sequence ID" value="NC_008639.1"/>
</dbReference>
<dbReference type="GO" id="GO:0005524">
    <property type="term" value="F:ATP binding"/>
    <property type="evidence" value="ECO:0007669"/>
    <property type="project" value="UniProtKB-UniRule"/>
</dbReference>
<dbReference type="STRING" id="290317.Cpha266_2618"/>
<dbReference type="Gene3D" id="3.30.470.20">
    <property type="entry name" value="ATP-grasp fold, B domain"/>
    <property type="match status" value="1"/>
</dbReference>
<protein>
    <submittedName>
        <fullName evidence="3">Carbamoylphosphate synthase large subunit-like protein</fullName>
    </submittedName>
</protein>
<accession>A1BJM8</accession>
<feature type="domain" description="ATP-grasp" evidence="2">
    <location>
        <begin position="119"/>
        <end position="304"/>
    </location>
</feature>
<evidence type="ECO:0000259" key="2">
    <source>
        <dbReference type="PROSITE" id="PS50975"/>
    </source>
</evidence>
<dbReference type="AlphaFoldDB" id="A1BJM8"/>
<organism evidence="3 4">
    <name type="scientific">Chlorobium phaeobacteroides (strain DSM 266 / SMG 266 / 2430)</name>
    <dbReference type="NCBI Taxonomy" id="290317"/>
    <lineage>
        <taxon>Bacteria</taxon>
        <taxon>Pseudomonadati</taxon>
        <taxon>Chlorobiota</taxon>
        <taxon>Chlorobiia</taxon>
        <taxon>Chlorobiales</taxon>
        <taxon>Chlorobiaceae</taxon>
        <taxon>Chlorobium/Pelodictyon group</taxon>
        <taxon>Chlorobium</taxon>
    </lineage>
</organism>
<keyword evidence="4" id="KW-1185">Reference proteome</keyword>
<name>A1BJM8_CHLPD</name>
<dbReference type="KEGG" id="cph:Cpha266_2618"/>
<dbReference type="InterPro" id="IPR013815">
    <property type="entry name" value="ATP_grasp_subdomain_1"/>
</dbReference>
<dbReference type="Pfam" id="PF15632">
    <property type="entry name" value="ATPgrasp_Ter"/>
    <property type="match status" value="1"/>
</dbReference>
<dbReference type="eggNOG" id="COG3919">
    <property type="taxonomic scope" value="Bacteria"/>
</dbReference>
<dbReference type="Proteomes" id="UP000008701">
    <property type="component" value="Chromosome"/>
</dbReference>
<evidence type="ECO:0000256" key="1">
    <source>
        <dbReference type="PROSITE-ProRule" id="PRU00409"/>
    </source>
</evidence>
<dbReference type="EMBL" id="CP000492">
    <property type="protein sequence ID" value="ABL66605.1"/>
    <property type="molecule type" value="Genomic_DNA"/>
</dbReference>
<dbReference type="GO" id="GO:0046872">
    <property type="term" value="F:metal ion binding"/>
    <property type="evidence" value="ECO:0007669"/>
    <property type="project" value="InterPro"/>
</dbReference>
<dbReference type="Gene3D" id="3.40.50.20">
    <property type="match status" value="1"/>
</dbReference>
<gene>
    <name evidence="3" type="ordered locus">Cpha266_2618</name>
</gene>
<dbReference type="PROSITE" id="PS50975">
    <property type="entry name" value="ATP_GRASP"/>
    <property type="match status" value="1"/>
</dbReference>
<evidence type="ECO:0000313" key="4">
    <source>
        <dbReference type="Proteomes" id="UP000008701"/>
    </source>
</evidence>
<evidence type="ECO:0000313" key="3">
    <source>
        <dbReference type="EMBL" id="ABL66605.1"/>
    </source>
</evidence>
<proteinExistence type="predicted"/>
<dbReference type="Gene3D" id="3.30.1490.20">
    <property type="entry name" value="ATP-grasp fold, A domain"/>
    <property type="match status" value="1"/>
</dbReference>
<keyword evidence="1" id="KW-0547">Nucleotide-binding</keyword>
<keyword evidence="1" id="KW-0067">ATP-binding</keyword>
<dbReference type="OrthoDB" id="650389at2"/>
<reference evidence="3 4" key="1">
    <citation type="submission" date="2006-12" db="EMBL/GenBank/DDBJ databases">
        <title>Complete sequence of Chlorobium phaeobacteroides DSM 266.</title>
        <authorList>
            <consortium name="US DOE Joint Genome Institute"/>
            <person name="Copeland A."/>
            <person name="Lucas S."/>
            <person name="Lapidus A."/>
            <person name="Barry K."/>
            <person name="Detter J.C."/>
            <person name="Glavina del Rio T."/>
            <person name="Hammon N."/>
            <person name="Israni S."/>
            <person name="Pitluck S."/>
            <person name="Goltsman E."/>
            <person name="Schmutz J."/>
            <person name="Larimer F."/>
            <person name="Land M."/>
            <person name="Hauser L."/>
            <person name="Mikhailova N."/>
            <person name="Li T."/>
            <person name="Overmann J."/>
            <person name="Bryant D.A."/>
            <person name="Richardson P."/>
        </authorList>
    </citation>
    <scope>NUCLEOTIDE SEQUENCE [LARGE SCALE GENOMIC DNA]</scope>
    <source>
        <strain evidence="3 4">DSM 266</strain>
    </source>
</reference>